<reference key="2">
    <citation type="submission" date="2011-08" db="EMBL/GenBank/DDBJ databases">
        <title>Genome sequence of Naumovozyma castellii.</title>
        <authorList>
            <person name="Gordon J.L."/>
            <person name="Armisen D."/>
            <person name="Proux-Wera E."/>
            <person name="OhEigeartaigh S.S."/>
            <person name="Byrne K.P."/>
            <person name="Wolfe K.H."/>
        </authorList>
    </citation>
    <scope>NUCLEOTIDE SEQUENCE</scope>
    <source>
        <strain>Type strain:CBS 4309</strain>
    </source>
</reference>
<organism evidence="11 12">
    <name type="scientific">Naumovozyma castellii</name>
    <name type="common">Yeast</name>
    <name type="synonym">Saccharomyces castellii</name>
    <dbReference type="NCBI Taxonomy" id="27288"/>
    <lineage>
        <taxon>Eukaryota</taxon>
        <taxon>Fungi</taxon>
        <taxon>Dikarya</taxon>
        <taxon>Ascomycota</taxon>
        <taxon>Saccharomycotina</taxon>
        <taxon>Saccharomycetes</taxon>
        <taxon>Saccharomycetales</taxon>
        <taxon>Saccharomycetaceae</taxon>
        <taxon>Naumovozyma</taxon>
    </lineage>
</organism>
<protein>
    <recommendedName>
        <fullName evidence="4">Thymidylate kinase</fullName>
        <ecNumber evidence="3">2.7.4.9</ecNumber>
    </recommendedName>
</protein>
<keyword evidence="7" id="KW-0547">Nucleotide-binding</keyword>
<dbReference type="GO" id="GO:0004798">
    <property type="term" value="F:dTMP kinase activity"/>
    <property type="evidence" value="ECO:0007669"/>
    <property type="project" value="UniProtKB-EC"/>
</dbReference>
<dbReference type="HAMAP" id="MF_00165">
    <property type="entry name" value="Thymidylate_kinase"/>
    <property type="match status" value="1"/>
</dbReference>
<dbReference type="eggNOG" id="KOG3327">
    <property type="taxonomic scope" value="Eukaryota"/>
</dbReference>
<gene>
    <name evidence="11" type="primary">NCAS0G03390</name>
    <name evidence="11" type="ordered locus">NCAS_0G03390</name>
</gene>
<dbReference type="CDD" id="cd01672">
    <property type="entry name" value="TMPK"/>
    <property type="match status" value="1"/>
</dbReference>
<dbReference type="EMBL" id="HE576758">
    <property type="protein sequence ID" value="CCC71226.1"/>
    <property type="molecule type" value="Genomic_DNA"/>
</dbReference>
<dbReference type="GO" id="GO:0006235">
    <property type="term" value="P:dTTP biosynthetic process"/>
    <property type="evidence" value="ECO:0007669"/>
    <property type="project" value="EnsemblFungi"/>
</dbReference>
<dbReference type="GeneID" id="96904891"/>
<dbReference type="GO" id="GO:0006227">
    <property type="term" value="P:dUDP biosynthetic process"/>
    <property type="evidence" value="ECO:0007669"/>
    <property type="project" value="EnsemblFungi"/>
</dbReference>
<comment type="pathway">
    <text evidence="1">Pyrimidine metabolism; dTTP biosynthesis.</text>
</comment>
<evidence type="ECO:0000256" key="3">
    <source>
        <dbReference type="ARBA" id="ARBA00012980"/>
    </source>
</evidence>
<evidence type="ECO:0000313" key="11">
    <source>
        <dbReference type="EMBL" id="CCC71226.1"/>
    </source>
</evidence>
<evidence type="ECO:0000256" key="7">
    <source>
        <dbReference type="ARBA" id="ARBA00022741"/>
    </source>
</evidence>
<keyword evidence="8" id="KW-0418">Kinase</keyword>
<keyword evidence="12" id="KW-1185">Reference proteome</keyword>
<evidence type="ECO:0000256" key="6">
    <source>
        <dbReference type="ARBA" id="ARBA00022727"/>
    </source>
</evidence>
<dbReference type="SUPFAM" id="SSF52540">
    <property type="entry name" value="P-loop containing nucleoside triphosphate hydrolases"/>
    <property type="match status" value="1"/>
</dbReference>
<dbReference type="InterPro" id="IPR018094">
    <property type="entry name" value="Thymidylate_kinase"/>
</dbReference>
<dbReference type="Pfam" id="PF02223">
    <property type="entry name" value="Thymidylate_kin"/>
    <property type="match status" value="1"/>
</dbReference>
<keyword evidence="5" id="KW-0808">Transferase</keyword>
<dbReference type="FunCoup" id="G0VIJ1">
    <property type="interactions" value="787"/>
</dbReference>
<evidence type="ECO:0000256" key="8">
    <source>
        <dbReference type="ARBA" id="ARBA00022777"/>
    </source>
</evidence>
<evidence type="ECO:0000259" key="10">
    <source>
        <dbReference type="Pfam" id="PF02223"/>
    </source>
</evidence>
<dbReference type="GO" id="GO:0006233">
    <property type="term" value="P:dTDP biosynthetic process"/>
    <property type="evidence" value="ECO:0007669"/>
    <property type="project" value="EnsemblFungi"/>
</dbReference>
<dbReference type="InterPro" id="IPR018095">
    <property type="entry name" value="Thymidylate_kin_CS"/>
</dbReference>
<accession>G0VIJ1</accession>
<dbReference type="OrthoDB" id="425602at2759"/>
<dbReference type="PANTHER" id="PTHR10344">
    <property type="entry name" value="THYMIDYLATE KINASE"/>
    <property type="match status" value="1"/>
</dbReference>
<dbReference type="NCBIfam" id="TIGR00041">
    <property type="entry name" value="DTMP_kinase"/>
    <property type="match status" value="1"/>
</dbReference>
<dbReference type="HOGENOM" id="CLU_049131_3_2_1"/>
<dbReference type="GO" id="GO:0005524">
    <property type="term" value="F:ATP binding"/>
    <property type="evidence" value="ECO:0007669"/>
    <property type="project" value="UniProtKB-KW"/>
</dbReference>
<evidence type="ECO:0000256" key="1">
    <source>
        <dbReference type="ARBA" id="ARBA00004992"/>
    </source>
</evidence>
<dbReference type="InterPro" id="IPR039430">
    <property type="entry name" value="Thymidylate_kin-like_dom"/>
</dbReference>
<dbReference type="PROSITE" id="PS01331">
    <property type="entry name" value="THYMIDYLATE_KINASE"/>
    <property type="match status" value="1"/>
</dbReference>
<dbReference type="PANTHER" id="PTHR10344:SF1">
    <property type="entry name" value="THYMIDYLATE KINASE"/>
    <property type="match status" value="1"/>
</dbReference>
<evidence type="ECO:0000256" key="4">
    <source>
        <dbReference type="ARBA" id="ARBA00017144"/>
    </source>
</evidence>
<dbReference type="GO" id="GO:0005829">
    <property type="term" value="C:cytosol"/>
    <property type="evidence" value="ECO:0007669"/>
    <property type="project" value="TreeGrafter"/>
</dbReference>
<dbReference type="STRING" id="1064592.G0VIJ1"/>
<dbReference type="AlphaFoldDB" id="G0VIJ1"/>
<evidence type="ECO:0000256" key="2">
    <source>
        <dbReference type="ARBA" id="ARBA00009776"/>
    </source>
</evidence>
<keyword evidence="9" id="KW-0067">ATP-binding</keyword>
<dbReference type="EC" id="2.7.4.9" evidence="3"/>
<dbReference type="Proteomes" id="UP000001640">
    <property type="component" value="Chromosome 7"/>
</dbReference>
<feature type="domain" description="Thymidylate kinase-like" evidence="10">
    <location>
        <begin position="9"/>
        <end position="194"/>
    </location>
</feature>
<dbReference type="OMA" id="ANRWECA"/>
<dbReference type="GO" id="GO:0120136">
    <property type="term" value="F:dUMP kinase activity"/>
    <property type="evidence" value="ECO:0007669"/>
    <property type="project" value="EnsemblFungi"/>
</dbReference>
<dbReference type="RefSeq" id="XP_003677578.1">
    <property type="nucleotide sequence ID" value="XM_003677530.1"/>
</dbReference>
<evidence type="ECO:0000313" key="12">
    <source>
        <dbReference type="Proteomes" id="UP000001640"/>
    </source>
</evidence>
<comment type="similarity">
    <text evidence="2">Belongs to the thymidylate kinase family.</text>
</comment>
<sequence length="214" mass="24567">MGRGRLILIEGLDRTGKTTQTSILTDRLKPNAQLIKFPDRSTTIGKLINQYLTDKNFNLPNQSVHLLFSANRWEVAENIKETLLNGTNVILDRYVYSGIAYSAAKDVDGMDLQWCLNPDKGLLKPDLTLFLTNESNDDAERDGFGEERYENVQFQKKVKKQFYAAFTEFETPNSNTLKLVDVTNKSIEEVSEEIWKLVQPILSNKEENQEFSFF</sequence>
<dbReference type="FunFam" id="3.40.50.300:FF:001633">
    <property type="entry name" value="Thymidylate kinase"/>
    <property type="match status" value="1"/>
</dbReference>
<dbReference type="InterPro" id="IPR027417">
    <property type="entry name" value="P-loop_NTPase"/>
</dbReference>
<dbReference type="GO" id="GO:0005634">
    <property type="term" value="C:nucleus"/>
    <property type="evidence" value="ECO:0007669"/>
    <property type="project" value="EnsemblFungi"/>
</dbReference>
<evidence type="ECO:0000256" key="5">
    <source>
        <dbReference type="ARBA" id="ARBA00022679"/>
    </source>
</evidence>
<evidence type="ECO:0000256" key="9">
    <source>
        <dbReference type="ARBA" id="ARBA00022840"/>
    </source>
</evidence>
<name>G0VIJ1_NAUCA</name>
<keyword evidence="6" id="KW-0545">Nucleotide biosynthesis</keyword>
<dbReference type="Gene3D" id="3.40.50.300">
    <property type="entry name" value="P-loop containing nucleotide triphosphate hydrolases"/>
    <property type="match status" value="1"/>
</dbReference>
<dbReference type="InParanoid" id="G0VIJ1"/>
<dbReference type="GO" id="GO:0004550">
    <property type="term" value="F:nucleoside diphosphate kinase activity"/>
    <property type="evidence" value="ECO:0007669"/>
    <property type="project" value="EnsemblFungi"/>
</dbReference>
<reference evidence="11 12" key="1">
    <citation type="journal article" date="2011" name="Proc. Natl. Acad. Sci. U.S.A.">
        <title>Evolutionary erosion of yeast sex chromosomes by mating-type switching accidents.</title>
        <authorList>
            <person name="Gordon J.L."/>
            <person name="Armisen D."/>
            <person name="Proux-Wera E."/>
            <person name="Oheigeartaigh S.S."/>
            <person name="Byrne K.P."/>
            <person name="Wolfe K.H."/>
        </authorList>
    </citation>
    <scope>NUCLEOTIDE SEQUENCE [LARGE SCALE GENOMIC DNA]</scope>
    <source>
        <strain evidence="12">ATCC 76901 / BCRC 22586 / CBS 4309 / NBRC 1992 / NRRL Y-12630</strain>
    </source>
</reference>
<dbReference type="KEGG" id="ncs:NCAS_0G03390"/>
<proteinExistence type="inferred from homology"/>